<dbReference type="Proteomes" id="UP000018721">
    <property type="component" value="Unassembled WGS sequence"/>
</dbReference>
<gene>
    <name evidence="1" type="ORF">F443_13775</name>
</gene>
<accession>V9ES85</accession>
<protein>
    <submittedName>
        <fullName evidence="1">Uncharacterized protein</fullName>
    </submittedName>
</protein>
<evidence type="ECO:0000313" key="2">
    <source>
        <dbReference type="Proteomes" id="UP000018721"/>
    </source>
</evidence>
<dbReference type="EMBL" id="ANIZ01002401">
    <property type="protein sequence ID" value="ETI40937.1"/>
    <property type="molecule type" value="Genomic_DNA"/>
</dbReference>
<reference evidence="1 2" key="1">
    <citation type="submission" date="2013-11" db="EMBL/GenBank/DDBJ databases">
        <title>The Genome Sequence of Phytophthora parasitica P1569.</title>
        <authorList>
            <consortium name="The Broad Institute Genomics Platform"/>
            <person name="Russ C."/>
            <person name="Tyler B."/>
            <person name="Panabieres F."/>
            <person name="Shan W."/>
            <person name="Tripathy S."/>
            <person name="Grunwald N."/>
            <person name="Machado M."/>
            <person name="Johnson C.S."/>
            <person name="Arredondo F."/>
            <person name="Hong C."/>
            <person name="Coffey M."/>
            <person name="Young S.K."/>
            <person name="Zeng Q."/>
            <person name="Gargeya S."/>
            <person name="Fitzgerald M."/>
            <person name="Abouelleil A."/>
            <person name="Alvarado L."/>
            <person name="Chapman S.B."/>
            <person name="Gainer-Dewar J."/>
            <person name="Goldberg J."/>
            <person name="Griggs A."/>
            <person name="Gujja S."/>
            <person name="Hansen M."/>
            <person name="Howarth C."/>
            <person name="Imamovic A."/>
            <person name="Ireland A."/>
            <person name="Larimer J."/>
            <person name="McCowan C."/>
            <person name="Murphy C."/>
            <person name="Pearson M."/>
            <person name="Poon T.W."/>
            <person name="Priest M."/>
            <person name="Roberts A."/>
            <person name="Saif S."/>
            <person name="Shea T."/>
            <person name="Sykes S."/>
            <person name="Wortman J."/>
            <person name="Nusbaum C."/>
            <person name="Birren B."/>
        </authorList>
    </citation>
    <scope>NUCLEOTIDE SEQUENCE [LARGE SCALE GENOMIC DNA]</scope>
    <source>
        <strain evidence="1 2">P1569</strain>
    </source>
</reference>
<proteinExistence type="predicted"/>
<name>V9ES85_PHYNI</name>
<keyword evidence="2" id="KW-1185">Reference proteome</keyword>
<sequence>MAASPAPRTPHGITVANAVVSDTCTGGRSLSAE</sequence>
<dbReference type="AlphaFoldDB" id="V9ES85"/>
<evidence type="ECO:0000313" key="1">
    <source>
        <dbReference type="EMBL" id="ETI40937.1"/>
    </source>
</evidence>
<comment type="caution">
    <text evidence="1">The sequence shown here is derived from an EMBL/GenBank/DDBJ whole genome shotgun (WGS) entry which is preliminary data.</text>
</comment>
<organism evidence="1 2">
    <name type="scientific">Phytophthora nicotianae P1569</name>
    <dbReference type="NCBI Taxonomy" id="1317065"/>
    <lineage>
        <taxon>Eukaryota</taxon>
        <taxon>Sar</taxon>
        <taxon>Stramenopiles</taxon>
        <taxon>Oomycota</taxon>
        <taxon>Peronosporomycetes</taxon>
        <taxon>Peronosporales</taxon>
        <taxon>Peronosporaceae</taxon>
        <taxon>Phytophthora</taxon>
    </lineage>
</organism>
<dbReference type="HOGENOM" id="CLU_3385866_0_0_1"/>